<dbReference type="NCBIfam" id="TIGR02830">
    <property type="entry name" value="spore_III_AG"/>
    <property type="match status" value="1"/>
</dbReference>
<comment type="caution">
    <text evidence="2">The sequence shown here is derived from an EMBL/GenBank/DDBJ whole genome shotgun (WGS) entry which is preliminary data.</text>
</comment>
<dbReference type="EMBL" id="JWIR02000006">
    <property type="protein sequence ID" value="KKB42954.1"/>
    <property type="molecule type" value="Genomic_DNA"/>
</dbReference>
<organism evidence="2 3">
    <name type="scientific">Bacillus thermotolerans</name>
    <name type="common">Quasibacillus thermotolerans</name>
    <dbReference type="NCBI Taxonomy" id="1221996"/>
    <lineage>
        <taxon>Bacteria</taxon>
        <taxon>Bacillati</taxon>
        <taxon>Bacillota</taxon>
        <taxon>Bacilli</taxon>
        <taxon>Bacillales</taxon>
        <taxon>Bacillaceae</taxon>
        <taxon>Bacillus</taxon>
    </lineage>
</organism>
<feature type="compositionally biased region" description="Basic and acidic residues" evidence="1">
    <location>
        <begin position="124"/>
        <end position="143"/>
    </location>
</feature>
<reference evidence="2" key="1">
    <citation type="submission" date="2015-02" db="EMBL/GenBank/DDBJ databases">
        <title>Genome Assembly of Bacillaceae bacterium MTCC 8252.</title>
        <authorList>
            <person name="Verma A."/>
            <person name="Khatri I."/>
            <person name="Mual P."/>
            <person name="Subramanian S."/>
            <person name="Krishnamurthi S."/>
        </authorList>
    </citation>
    <scope>NUCLEOTIDE SEQUENCE [LARGE SCALE GENOMIC DNA]</scope>
    <source>
        <strain evidence="2">MTCC 8252</strain>
    </source>
</reference>
<sequence length="213" mass="23749">MSDKKSRSGWLQSLFSSKETEEKQEKPLNNKTKWMMIAVVLGISFMFLSDWQGKKEIETVLPGEASEAASEQTQPPPEDFEAAYEEDLKEALEQIAGVSNVSVVVTVEASEKKVLEKNTAVKAQETKEEDTKGGERTVRDQTQDEELVTVKKGDGEEPVVLEVKKPEIRGVLVVAEGAENIQVKKWIIESVTRALNVPSHRVAVMPRKPKEDV</sequence>
<evidence type="ECO:0000313" key="2">
    <source>
        <dbReference type="EMBL" id="KKB42954.1"/>
    </source>
</evidence>
<evidence type="ECO:0000256" key="1">
    <source>
        <dbReference type="SAM" id="MobiDB-lite"/>
    </source>
</evidence>
<name>A0A0F5IBH3_BACTR</name>
<dbReference type="InterPro" id="IPR014195">
    <property type="entry name" value="Spore_III_AG"/>
</dbReference>
<accession>A0A0F5IBH3</accession>
<proteinExistence type="predicted"/>
<gene>
    <name evidence="2" type="ORF">QY95_03061</name>
</gene>
<feature type="compositionally biased region" description="Basic and acidic residues" evidence="1">
    <location>
        <begin position="18"/>
        <end position="28"/>
    </location>
</feature>
<feature type="region of interest" description="Disordered" evidence="1">
    <location>
        <begin position="123"/>
        <end position="143"/>
    </location>
</feature>
<dbReference type="RefSeq" id="WP_040036530.1">
    <property type="nucleotide sequence ID" value="NZ_JWIQ02000012.1"/>
</dbReference>
<evidence type="ECO:0000313" key="3">
    <source>
        <dbReference type="Proteomes" id="UP000031563"/>
    </source>
</evidence>
<dbReference type="Proteomes" id="UP000031563">
    <property type="component" value="Unassembled WGS sequence"/>
</dbReference>
<feature type="region of interest" description="Disordered" evidence="1">
    <location>
        <begin position="60"/>
        <end position="79"/>
    </location>
</feature>
<protein>
    <submittedName>
        <fullName evidence="2">Stage III sporulation protein AG</fullName>
    </submittedName>
</protein>
<feature type="region of interest" description="Disordered" evidence="1">
    <location>
        <begin position="1"/>
        <end position="28"/>
    </location>
</feature>
<keyword evidence="3" id="KW-1185">Reference proteome</keyword>
<dbReference type="AlphaFoldDB" id="A0A0F5IBH3"/>
<dbReference type="STRING" id="1221996.QY95_03061"/>